<sequence>CPPVPVPASATVEIPSGPLGSHATDSISLSLSLSMYIYS</sequence>
<gene>
    <name evidence="1" type="ORF">KIPB_014991</name>
</gene>
<name>A0A391NTV5_9EUKA</name>
<reference evidence="1 2" key="1">
    <citation type="journal article" date="2018" name="PLoS ONE">
        <title>The draft genome of Kipferlia bialata reveals reductive genome evolution in fornicate parasites.</title>
        <authorList>
            <person name="Tanifuji G."/>
            <person name="Takabayashi S."/>
            <person name="Kume K."/>
            <person name="Takagi M."/>
            <person name="Nakayama T."/>
            <person name="Kamikawa R."/>
            <person name="Inagaki Y."/>
            <person name="Hashimoto T."/>
        </authorList>
    </citation>
    <scope>NUCLEOTIDE SEQUENCE [LARGE SCALE GENOMIC DNA]</scope>
    <source>
        <strain evidence="1">NY0173</strain>
    </source>
</reference>
<keyword evidence="2" id="KW-1185">Reference proteome</keyword>
<feature type="non-terminal residue" evidence="1">
    <location>
        <position position="1"/>
    </location>
</feature>
<dbReference type="Proteomes" id="UP000265618">
    <property type="component" value="Unassembled WGS sequence"/>
</dbReference>
<accession>A0A391NTV5</accession>
<evidence type="ECO:0000313" key="2">
    <source>
        <dbReference type="Proteomes" id="UP000265618"/>
    </source>
</evidence>
<evidence type="ECO:0000313" key="1">
    <source>
        <dbReference type="EMBL" id="GCA64664.1"/>
    </source>
</evidence>
<dbReference type="EMBL" id="BDIP01008078">
    <property type="protein sequence ID" value="GCA64664.1"/>
    <property type="molecule type" value="Genomic_DNA"/>
</dbReference>
<organism evidence="1 2">
    <name type="scientific">Kipferlia bialata</name>
    <dbReference type="NCBI Taxonomy" id="797122"/>
    <lineage>
        <taxon>Eukaryota</taxon>
        <taxon>Metamonada</taxon>
        <taxon>Carpediemonas-like organisms</taxon>
        <taxon>Kipferlia</taxon>
    </lineage>
</organism>
<dbReference type="AlphaFoldDB" id="A0A391NTV5"/>
<feature type="non-terminal residue" evidence="1">
    <location>
        <position position="39"/>
    </location>
</feature>
<comment type="caution">
    <text evidence="1">The sequence shown here is derived from an EMBL/GenBank/DDBJ whole genome shotgun (WGS) entry which is preliminary data.</text>
</comment>
<protein>
    <submittedName>
        <fullName evidence="1">Uncharacterized protein</fullName>
    </submittedName>
</protein>
<proteinExistence type="predicted"/>